<evidence type="ECO:0000259" key="1">
    <source>
        <dbReference type="Pfam" id="PF01575"/>
    </source>
</evidence>
<protein>
    <submittedName>
        <fullName evidence="2">MaoC family dehydratase</fullName>
    </submittedName>
</protein>
<dbReference type="Pfam" id="PF01575">
    <property type="entry name" value="MaoC_dehydratas"/>
    <property type="match status" value="1"/>
</dbReference>
<dbReference type="Proteomes" id="UP001597151">
    <property type="component" value="Unassembled WGS sequence"/>
</dbReference>
<dbReference type="EMBL" id="JBHTKR010000003">
    <property type="protein sequence ID" value="MFD1194921.1"/>
    <property type="molecule type" value="Genomic_DNA"/>
</dbReference>
<dbReference type="RefSeq" id="WP_380791039.1">
    <property type="nucleotide sequence ID" value="NZ_JBHTKR010000003.1"/>
</dbReference>
<dbReference type="Gene3D" id="3.10.129.10">
    <property type="entry name" value="Hotdog Thioesterase"/>
    <property type="match status" value="1"/>
</dbReference>
<proteinExistence type="predicted"/>
<accession>A0ABW3TFZ6</accession>
<dbReference type="InterPro" id="IPR002539">
    <property type="entry name" value="MaoC-like_dom"/>
</dbReference>
<organism evidence="2 3">
    <name type="scientific">Seohaeicola saemankumensis</name>
    <dbReference type="NCBI Taxonomy" id="481181"/>
    <lineage>
        <taxon>Bacteria</taxon>
        <taxon>Pseudomonadati</taxon>
        <taxon>Pseudomonadota</taxon>
        <taxon>Alphaproteobacteria</taxon>
        <taxon>Rhodobacterales</taxon>
        <taxon>Roseobacteraceae</taxon>
        <taxon>Seohaeicola</taxon>
    </lineage>
</organism>
<dbReference type="SUPFAM" id="SSF54637">
    <property type="entry name" value="Thioesterase/thiol ester dehydrase-isomerase"/>
    <property type="match status" value="1"/>
</dbReference>
<reference evidence="3" key="1">
    <citation type="journal article" date="2019" name="Int. J. Syst. Evol. Microbiol.">
        <title>The Global Catalogue of Microorganisms (GCM) 10K type strain sequencing project: providing services to taxonomists for standard genome sequencing and annotation.</title>
        <authorList>
            <consortium name="The Broad Institute Genomics Platform"/>
            <consortium name="The Broad Institute Genome Sequencing Center for Infectious Disease"/>
            <person name="Wu L."/>
            <person name="Ma J."/>
        </authorList>
    </citation>
    <scope>NUCLEOTIDE SEQUENCE [LARGE SCALE GENOMIC DNA]</scope>
    <source>
        <strain evidence="3">CCUG 55328</strain>
    </source>
</reference>
<name>A0ABW3TFZ6_9RHOB</name>
<dbReference type="PANTHER" id="PTHR42993">
    <property type="entry name" value="MAOC-LIKE DEHYDRATASE DOMAIN-CONTAINING PROTEIN"/>
    <property type="match status" value="1"/>
</dbReference>
<sequence length="160" mass="17763">MNIPARSHISRAAFEALKGQEIGVSDWFTVTQAQIDAFADCTHDHQYIHVDPEAAAKSPFGTTIAHGFLTLSLLSAMVYQMPAIEGVVMGVNYGFNKIRFVSPVRVNSRVRARFVLVDFTEVRPGEIQYTLAVTVEIDGQDKPALVAEWLSRRYFEGDSA</sequence>
<dbReference type="CDD" id="cd03450">
    <property type="entry name" value="NodN"/>
    <property type="match status" value="1"/>
</dbReference>
<keyword evidence="3" id="KW-1185">Reference proteome</keyword>
<dbReference type="PANTHER" id="PTHR42993:SF1">
    <property type="entry name" value="MAOC-LIKE DEHYDRATASE DOMAIN-CONTAINING PROTEIN"/>
    <property type="match status" value="1"/>
</dbReference>
<evidence type="ECO:0000313" key="2">
    <source>
        <dbReference type="EMBL" id="MFD1194921.1"/>
    </source>
</evidence>
<dbReference type="InterPro" id="IPR039375">
    <property type="entry name" value="NodN-like"/>
</dbReference>
<evidence type="ECO:0000313" key="3">
    <source>
        <dbReference type="Proteomes" id="UP001597151"/>
    </source>
</evidence>
<feature type="domain" description="MaoC-like" evidence="1">
    <location>
        <begin position="16"/>
        <end position="133"/>
    </location>
</feature>
<comment type="caution">
    <text evidence="2">The sequence shown here is derived from an EMBL/GenBank/DDBJ whole genome shotgun (WGS) entry which is preliminary data.</text>
</comment>
<dbReference type="InterPro" id="IPR029069">
    <property type="entry name" value="HotDog_dom_sf"/>
</dbReference>
<gene>
    <name evidence="2" type="ORF">ACFQ3C_09585</name>
</gene>